<keyword evidence="3" id="KW-1185">Reference proteome</keyword>
<proteinExistence type="predicted"/>
<gene>
    <name evidence="2" type="ORF">CONLIGDRAFT_676471</name>
</gene>
<evidence type="ECO:0000313" key="2">
    <source>
        <dbReference type="EMBL" id="OIW35556.1"/>
    </source>
</evidence>
<evidence type="ECO:0000313" key="3">
    <source>
        <dbReference type="Proteomes" id="UP000182658"/>
    </source>
</evidence>
<accession>A0A1J7K1H0</accession>
<organism evidence="2 3">
    <name type="scientific">Coniochaeta ligniaria NRRL 30616</name>
    <dbReference type="NCBI Taxonomy" id="1408157"/>
    <lineage>
        <taxon>Eukaryota</taxon>
        <taxon>Fungi</taxon>
        <taxon>Dikarya</taxon>
        <taxon>Ascomycota</taxon>
        <taxon>Pezizomycotina</taxon>
        <taxon>Sordariomycetes</taxon>
        <taxon>Sordariomycetidae</taxon>
        <taxon>Coniochaetales</taxon>
        <taxon>Coniochaetaceae</taxon>
        <taxon>Coniochaeta</taxon>
    </lineage>
</organism>
<name>A0A1J7K1H0_9PEZI</name>
<dbReference type="Proteomes" id="UP000182658">
    <property type="component" value="Unassembled WGS sequence"/>
</dbReference>
<protein>
    <submittedName>
        <fullName evidence="2">Uncharacterized protein</fullName>
    </submittedName>
</protein>
<reference evidence="2 3" key="1">
    <citation type="submission" date="2016-10" db="EMBL/GenBank/DDBJ databases">
        <title>Draft genome sequence of Coniochaeta ligniaria NRRL30616, a lignocellulolytic fungus for bioabatement of inhibitors in plant biomass hydrolysates.</title>
        <authorList>
            <consortium name="DOE Joint Genome Institute"/>
            <person name="Jimenez D.J."/>
            <person name="Hector R.E."/>
            <person name="Riley R."/>
            <person name="Sun H."/>
            <person name="Grigoriev I.V."/>
            <person name="Van Elsas J.D."/>
            <person name="Nichols N.N."/>
        </authorList>
    </citation>
    <scope>NUCLEOTIDE SEQUENCE [LARGE SCALE GENOMIC DNA]</scope>
    <source>
        <strain evidence="2 3">NRRL 30616</strain>
    </source>
</reference>
<sequence>MPPPPGPTPPPMPIGRSPPPKNWTIAGNLDGQDTYNWRPIVQALGQHFKEERIDITEVIYYFDPENTDLENSNAENDLVERFVQNEKSLPCIIDSEKKDQRIGGQLHSVSILLQATKKTERIEFDDLTNRLWKKVSAEHGDDDTFASPVNQPILFLRLTYNLNLKLIYNYNPLLLQRSPRAINQ</sequence>
<evidence type="ECO:0000256" key="1">
    <source>
        <dbReference type="SAM" id="MobiDB-lite"/>
    </source>
</evidence>
<feature type="region of interest" description="Disordered" evidence="1">
    <location>
        <begin position="1"/>
        <end position="20"/>
    </location>
</feature>
<dbReference type="InParanoid" id="A0A1J7K1H0"/>
<dbReference type="EMBL" id="KV875093">
    <property type="protein sequence ID" value="OIW35556.1"/>
    <property type="molecule type" value="Genomic_DNA"/>
</dbReference>
<dbReference type="AlphaFoldDB" id="A0A1J7K1H0"/>